<evidence type="ECO:0000313" key="1">
    <source>
        <dbReference type="EMBL" id="KAJ7750048.1"/>
    </source>
</evidence>
<comment type="caution">
    <text evidence="1">The sequence shown here is derived from an EMBL/GenBank/DDBJ whole genome shotgun (WGS) entry which is preliminary data.</text>
</comment>
<reference evidence="1" key="1">
    <citation type="submission" date="2023-03" db="EMBL/GenBank/DDBJ databases">
        <title>Massive genome expansion in bonnet fungi (Mycena s.s.) driven by repeated elements and novel gene families across ecological guilds.</title>
        <authorList>
            <consortium name="Lawrence Berkeley National Laboratory"/>
            <person name="Harder C.B."/>
            <person name="Miyauchi S."/>
            <person name="Viragh M."/>
            <person name="Kuo A."/>
            <person name="Thoen E."/>
            <person name="Andreopoulos B."/>
            <person name="Lu D."/>
            <person name="Skrede I."/>
            <person name="Drula E."/>
            <person name="Henrissat B."/>
            <person name="Morin E."/>
            <person name="Kohler A."/>
            <person name="Barry K."/>
            <person name="LaButti K."/>
            <person name="Morin E."/>
            <person name="Salamov A."/>
            <person name="Lipzen A."/>
            <person name="Mereny Z."/>
            <person name="Hegedus B."/>
            <person name="Baldrian P."/>
            <person name="Stursova M."/>
            <person name="Weitz H."/>
            <person name="Taylor A."/>
            <person name="Grigoriev I.V."/>
            <person name="Nagy L.G."/>
            <person name="Martin F."/>
            <person name="Kauserud H."/>
        </authorList>
    </citation>
    <scope>NUCLEOTIDE SEQUENCE</scope>
    <source>
        <strain evidence="1">CBHHK188m</strain>
    </source>
</reference>
<protein>
    <submittedName>
        <fullName evidence="1">Uncharacterized protein</fullName>
    </submittedName>
</protein>
<gene>
    <name evidence="1" type="ORF">DFH07DRAFT_828072</name>
</gene>
<accession>A0AAD7N8Q4</accession>
<organism evidence="1 2">
    <name type="scientific">Mycena maculata</name>
    <dbReference type="NCBI Taxonomy" id="230809"/>
    <lineage>
        <taxon>Eukaryota</taxon>
        <taxon>Fungi</taxon>
        <taxon>Dikarya</taxon>
        <taxon>Basidiomycota</taxon>
        <taxon>Agaricomycotina</taxon>
        <taxon>Agaricomycetes</taxon>
        <taxon>Agaricomycetidae</taxon>
        <taxon>Agaricales</taxon>
        <taxon>Marasmiineae</taxon>
        <taxon>Mycenaceae</taxon>
        <taxon>Mycena</taxon>
    </lineage>
</organism>
<proteinExistence type="predicted"/>
<keyword evidence="2" id="KW-1185">Reference proteome</keyword>
<name>A0AAD7N8Q4_9AGAR</name>
<sequence length="159" mass="16801">MCDTLAQNAETNAITGSSSVSADYTMPVLNSIASWQKNPNGATPAFSWKNPSKVPDISMTFGEMALVKFVPGAWFDAFQSAGAAANPPSPDPATAVFAKYFGTAQSAARYNNQALVVYKPKIVLNFASEADYNGAKSTLSSKGMWQSVSGSTASVYLTY</sequence>
<dbReference type="Proteomes" id="UP001215280">
    <property type="component" value="Unassembled WGS sequence"/>
</dbReference>
<dbReference type="EMBL" id="JARJLG010000083">
    <property type="protein sequence ID" value="KAJ7750048.1"/>
    <property type="molecule type" value="Genomic_DNA"/>
</dbReference>
<evidence type="ECO:0000313" key="2">
    <source>
        <dbReference type="Proteomes" id="UP001215280"/>
    </source>
</evidence>
<dbReference type="AlphaFoldDB" id="A0AAD7N8Q4"/>